<accession>A0ABC8J6S3</accession>
<reference evidence="3 4" key="1">
    <citation type="submission" date="2022-03" db="EMBL/GenBank/DDBJ databases">
        <authorList>
            <person name="Macdonald S."/>
            <person name="Ahmed S."/>
            <person name="Newling K."/>
        </authorList>
    </citation>
    <scope>NUCLEOTIDE SEQUENCE [LARGE SCALE GENOMIC DNA]</scope>
</reference>
<dbReference type="PANTHER" id="PTHR19241">
    <property type="entry name" value="ATP-BINDING CASSETTE TRANSPORTER"/>
    <property type="match status" value="1"/>
</dbReference>
<sequence>MTQEDEKLISILQFLSLSPYCAVVVVDVELDGEHILAFDFVERQSGGRRKASMGGLVASTDLLSYMLAELARREKLTGIVHDEDLDIFIMKSLALGGQETSLIGEYIMKILGLDTCSDTLVGDEMIKGISGGQKKRLTTGELLVVPARVVFMDEISNGLDSPTTHHNYHVYEAYNSRAGRNHSHFFTPTFSRDLRVIRRSALREKMWQISCKSYVPPGKFAEAFRSYPTGKKVAKKLDVQFDKRFNHSAALSTSQYGVKRSELLNINFSWQKQLMKKNAFIYVFKFVQLLLVAMITMTVFCRTTMHHNTIDDGNIYLGSLYFSMVIILFNGFT</sequence>
<dbReference type="SUPFAM" id="SSF52540">
    <property type="entry name" value="P-loop containing nucleoside triphosphate hydrolases"/>
    <property type="match status" value="1"/>
</dbReference>
<comment type="caution">
    <text evidence="3">The sequence shown here is derived from an EMBL/GenBank/DDBJ whole genome shotgun (WGS) entry which is preliminary data.</text>
</comment>
<feature type="transmembrane region" description="Helical" evidence="2">
    <location>
        <begin position="313"/>
        <end position="332"/>
    </location>
</feature>
<keyword evidence="1" id="KW-0813">Transport</keyword>
<keyword evidence="2" id="KW-0472">Membrane</keyword>
<protein>
    <submittedName>
        <fullName evidence="3">Uncharacterized protein</fullName>
    </submittedName>
</protein>
<dbReference type="Gene3D" id="3.40.50.300">
    <property type="entry name" value="P-loop containing nucleotide triphosphate hydrolases"/>
    <property type="match status" value="1"/>
</dbReference>
<gene>
    <name evidence="3" type="ORF">ERUC_LOCUS4607</name>
</gene>
<organism evidence="3 4">
    <name type="scientific">Eruca vesicaria subsp. sativa</name>
    <name type="common">Garden rocket</name>
    <name type="synonym">Eruca sativa</name>
    <dbReference type="NCBI Taxonomy" id="29727"/>
    <lineage>
        <taxon>Eukaryota</taxon>
        <taxon>Viridiplantae</taxon>
        <taxon>Streptophyta</taxon>
        <taxon>Embryophyta</taxon>
        <taxon>Tracheophyta</taxon>
        <taxon>Spermatophyta</taxon>
        <taxon>Magnoliopsida</taxon>
        <taxon>eudicotyledons</taxon>
        <taxon>Gunneridae</taxon>
        <taxon>Pentapetalae</taxon>
        <taxon>rosids</taxon>
        <taxon>malvids</taxon>
        <taxon>Brassicales</taxon>
        <taxon>Brassicaceae</taxon>
        <taxon>Brassiceae</taxon>
        <taxon>Eruca</taxon>
    </lineage>
</organism>
<evidence type="ECO:0000313" key="3">
    <source>
        <dbReference type="EMBL" id="CAH8306480.1"/>
    </source>
</evidence>
<evidence type="ECO:0000313" key="4">
    <source>
        <dbReference type="Proteomes" id="UP001642260"/>
    </source>
</evidence>
<evidence type="ECO:0000256" key="2">
    <source>
        <dbReference type="SAM" id="Phobius"/>
    </source>
</evidence>
<proteinExistence type="predicted"/>
<dbReference type="Proteomes" id="UP001642260">
    <property type="component" value="Unassembled WGS sequence"/>
</dbReference>
<dbReference type="AlphaFoldDB" id="A0ABC8J6S3"/>
<dbReference type="InterPro" id="IPR027417">
    <property type="entry name" value="P-loop_NTPase"/>
</dbReference>
<evidence type="ECO:0000256" key="1">
    <source>
        <dbReference type="ARBA" id="ARBA00022448"/>
    </source>
</evidence>
<feature type="transmembrane region" description="Helical" evidence="2">
    <location>
        <begin position="279"/>
        <end position="301"/>
    </location>
</feature>
<name>A0ABC8J6S3_ERUVS</name>
<dbReference type="EMBL" id="CAKOAT010065155">
    <property type="protein sequence ID" value="CAH8306480.1"/>
    <property type="molecule type" value="Genomic_DNA"/>
</dbReference>
<keyword evidence="2" id="KW-1133">Transmembrane helix</keyword>
<keyword evidence="4" id="KW-1185">Reference proteome</keyword>
<keyword evidence="2" id="KW-0812">Transmembrane</keyword>